<evidence type="ECO:0000259" key="1">
    <source>
        <dbReference type="SMART" id="SM00849"/>
    </source>
</evidence>
<proteinExistence type="predicted"/>
<evidence type="ECO:0000313" key="2">
    <source>
        <dbReference type="EMBL" id="TKB57560.1"/>
    </source>
</evidence>
<keyword evidence="3" id="KW-1185">Reference proteome</keyword>
<protein>
    <submittedName>
        <fullName evidence="2">MBL fold metallo-hydrolase</fullName>
    </submittedName>
</protein>
<dbReference type="InterPro" id="IPR036866">
    <property type="entry name" value="RibonucZ/Hydroxyglut_hydro"/>
</dbReference>
<dbReference type="OrthoDB" id="420651at2"/>
<dbReference type="InterPro" id="IPR001279">
    <property type="entry name" value="Metallo-B-lactamas"/>
</dbReference>
<name>A0A4U1BRY4_9GAMM</name>
<feature type="domain" description="Metallo-beta-lactamase" evidence="1">
    <location>
        <begin position="23"/>
        <end position="197"/>
    </location>
</feature>
<gene>
    <name evidence="2" type="ORF">FCL42_04615</name>
</gene>
<comment type="caution">
    <text evidence="2">The sequence shown here is derived from an EMBL/GenBank/DDBJ whole genome shotgun (WGS) entry which is preliminary data.</text>
</comment>
<dbReference type="RefSeq" id="WP_136862205.1">
    <property type="nucleotide sequence ID" value="NZ_SWCJ01000002.1"/>
</dbReference>
<dbReference type="AlphaFoldDB" id="A0A4U1BRY4"/>
<keyword evidence="2" id="KW-0378">Hydrolase</keyword>
<dbReference type="Pfam" id="PF00753">
    <property type="entry name" value="Lactamase_B"/>
    <property type="match status" value="1"/>
</dbReference>
<reference evidence="2 3" key="1">
    <citation type="submission" date="2019-04" db="EMBL/GenBank/DDBJ databases">
        <authorList>
            <person name="Hwang J.C."/>
        </authorList>
    </citation>
    <scope>NUCLEOTIDE SEQUENCE [LARGE SCALE GENOMIC DNA]</scope>
    <source>
        <strain evidence="2 3">IMCC35002</strain>
    </source>
</reference>
<dbReference type="GO" id="GO:0016787">
    <property type="term" value="F:hydrolase activity"/>
    <property type="evidence" value="ECO:0007669"/>
    <property type="project" value="UniProtKB-KW"/>
</dbReference>
<dbReference type="SMART" id="SM00849">
    <property type="entry name" value="Lactamase_B"/>
    <property type="match status" value="1"/>
</dbReference>
<accession>A0A4U1BRY4</accession>
<dbReference type="Proteomes" id="UP000305675">
    <property type="component" value="Unassembled WGS sequence"/>
</dbReference>
<sequence length="268" mass="29955">MPIRQRYQSHGVEGARVGRVNWGLNTTFIVYRIGDTLIDTGPTNQWSAVKRFVAERPPQQLLITHHHEDHAGNAARIAKAYGMLPYAPELGRAKLSKGYRIPPIQKFIWGRADPVETQPLPETLEISGGATLEAIHTPGHAKDLTCLYWQERGLFFSGDLYISKSIKYLRADENLGQLMDSIARVLRLEFDTVFCPHRGIVEQGHQALADKLDNLKTLCGDAQALNQQGLELTEIGARLLGPEGWLAKVSFDNISKANLIREALEVRL</sequence>
<dbReference type="SUPFAM" id="SSF56281">
    <property type="entry name" value="Metallo-hydrolase/oxidoreductase"/>
    <property type="match status" value="1"/>
</dbReference>
<dbReference type="InterPro" id="IPR050855">
    <property type="entry name" value="NDM-1-like"/>
</dbReference>
<dbReference type="Gene3D" id="3.60.15.10">
    <property type="entry name" value="Ribonuclease Z/Hydroxyacylglutathione hydrolase-like"/>
    <property type="match status" value="1"/>
</dbReference>
<dbReference type="PANTHER" id="PTHR42951">
    <property type="entry name" value="METALLO-BETA-LACTAMASE DOMAIN-CONTAINING"/>
    <property type="match status" value="1"/>
</dbReference>
<evidence type="ECO:0000313" key="3">
    <source>
        <dbReference type="Proteomes" id="UP000305675"/>
    </source>
</evidence>
<dbReference type="EMBL" id="SWCJ01000002">
    <property type="protein sequence ID" value="TKB57560.1"/>
    <property type="molecule type" value="Genomic_DNA"/>
</dbReference>
<organism evidence="2 3">
    <name type="scientific">Ferrimonas aestuarii</name>
    <dbReference type="NCBI Taxonomy" id="2569539"/>
    <lineage>
        <taxon>Bacteria</taxon>
        <taxon>Pseudomonadati</taxon>
        <taxon>Pseudomonadota</taxon>
        <taxon>Gammaproteobacteria</taxon>
        <taxon>Alteromonadales</taxon>
        <taxon>Ferrimonadaceae</taxon>
        <taxon>Ferrimonas</taxon>
    </lineage>
</organism>